<gene>
    <name evidence="1" type="ORF">UFOVP365_20</name>
</gene>
<dbReference type="EMBL" id="LR798309">
    <property type="protein sequence ID" value="CAB5222674.1"/>
    <property type="molecule type" value="Genomic_DNA"/>
</dbReference>
<evidence type="ECO:0000313" key="1">
    <source>
        <dbReference type="EMBL" id="CAB5222674.1"/>
    </source>
</evidence>
<name>A0A6J7X310_9CAUD</name>
<sequence>MARKEPPGKTIEQIMDEVTQTELTSSSLARIGNIIKGNNYPDLIDIETLLDDLKALRYRFTVNHMTQQITNLINREKNTTIESIGDLRHAGKTLVWVLNRLKEHRAYEEEEGEDDA</sequence>
<protein>
    <submittedName>
        <fullName evidence="1">Uncharacterized protein</fullName>
    </submittedName>
</protein>
<accession>A0A6J7X310</accession>
<reference evidence="1" key="1">
    <citation type="submission" date="2020-05" db="EMBL/GenBank/DDBJ databases">
        <authorList>
            <person name="Chiriac C."/>
            <person name="Salcher M."/>
            <person name="Ghai R."/>
            <person name="Kavagutti S V."/>
        </authorList>
    </citation>
    <scope>NUCLEOTIDE SEQUENCE</scope>
</reference>
<organism evidence="1">
    <name type="scientific">uncultured Caudovirales phage</name>
    <dbReference type="NCBI Taxonomy" id="2100421"/>
    <lineage>
        <taxon>Viruses</taxon>
        <taxon>Duplodnaviria</taxon>
        <taxon>Heunggongvirae</taxon>
        <taxon>Uroviricota</taxon>
        <taxon>Caudoviricetes</taxon>
        <taxon>Peduoviridae</taxon>
        <taxon>Maltschvirus</taxon>
        <taxon>Maltschvirus maltsch</taxon>
    </lineage>
</organism>
<proteinExistence type="predicted"/>